<evidence type="ECO:0000256" key="11">
    <source>
        <dbReference type="ARBA" id="ARBA00023180"/>
    </source>
</evidence>
<evidence type="ECO:0000256" key="7">
    <source>
        <dbReference type="ARBA" id="ARBA00022737"/>
    </source>
</evidence>
<dbReference type="InterPro" id="IPR003591">
    <property type="entry name" value="Leu-rich_rpt_typical-subtyp"/>
</dbReference>
<keyword evidence="6" id="KW-0732">Signal</keyword>
<accession>A0ABY9CIC1</accession>
<evidence type="ECO:0000256" key="5">
    <source>
        <dbReference type="ARBA" id="ARBA00022692"/>
    </source>
</evidence>
<comment type="subcellular location">
    <subcellularLocation>
        <location evidence="1">Cell membrane</location>
        <topology evidence="1">Single-pass type I membrane protein</topology>
    </subcellularLocation>
</comment>
<evidence type="ECO:0000256" key="8">
    <source>
        <dbReference type="ARBA" id="ARBA00022989"/>
    </source>
</evidence>
<dbReference type="SUPFAM" id="SSF52058">
    <property type="entry name" value="L domain-like"/>
    <property type="match status" value="2"/>
</dbReference>
<dbReference type="Proteomes" id="UP001227230">
    <property type="component" value="Chromosome 9"/>
</dbReference>
<dbReference type="Pfam" id="PF13855">
    <property type="entry name" value="LRR_8"/>
    <property type="match status" value="2"/>
</dbReference>
<dbReference type="Gene3D" id="3.80.10.10">
    <property type="entry name" value="Ribonuclease Inhibitor"/>
    <property type="match status" value="2"/>
</dbReference>
<name>A0ABY9CIC1_VITVI</name>
<keyword evidence="7" id="KW-0677">Repeat</keyword>
<dbReference type="PANTHER" id="PTHR48063:SF16">
    <property type="entry name" value="LRR RECEPTOR-LIKE SERINE_THREONINE-PROTEIN KINASE GSO1"/>
    <property type="match status" value="1"/>
</dbReference>
<keyword evidence="14" id="KW-1185">Reference proteome</keyword>
<organism evidence="13 14">
    <name type="scientific">Vitis vinifera</name>
    <name type="common">Grape</name>
    <dbReference type="NCBI Taxonomy" id="29760"/>
    <lineage>
        <taxon>Eukaryota</taxon>
        <taxon>Viridiplantae</taxon>
        <taxon>Streptophyta</taxon>
        <taxon>Embryophyta</taxon>
        <taxon>Tracheophyta</taxon>
        <taxon>Spermatophyta</taxon>
        <taxon>Magnoliopsida</taxon>
        <taxon>eudicotyledons</taxon>
        <taxon>Gunneridae</taxon>
        <taxon>Pentapetalae</taxon>
        <taxon>rosids</taxon>
        <taxon>Vitales</taxon>
        <taxon>Vitaceae</taxon>
        <taxon>Viteae</taxon>
        <taxon>Vitis</taxon>
    </lineage>
</organism>
<evidence type="ECO:0008006" key="15">
    <source>
        <dbReference type="Google" id="ProtNLM"/>
    </source>
</evidence>
<dbReference type="Pfam" id="PF00560">
    <property type="entry name" value="LRR_1"/>
    <property type="match status" value="3"/>
</dbReference>
<proteinExistence type="inferred from homology"/>
<gene>
    <name evidence="13" type="ORF">VitviT2T_013976</name>
</gene>
<evidence type="ECO:0000256" key="3">
    <source>
        <dbReference type="ARBA" id="ARBA00022475"/>
    </source>
</evidence>
<keyword evidence="11" id="KW-0325">Glycoprotein</keyword>
<dbReference type="PROSITE" id="PS51450">
    <property type="entry name" value="LRR"/>
    <property type="match status" value="1"/>
</dbReference>
<sequence>MEVFNKLSFLTELHLQDCGLSGSISSLNPIIFTSLSIISISSNSFRSKFPIWLLNLSSLVYIDVSSNKLYGQISPGLEELPNLQHLYLSKNKNLTGINTLALSNASISGSIPNWFWNISSQLRFLSLSFNKLQGHLPNQLSRISLTFIDFSSNLFEGSIPLPNPGCLGLDLSKNKFFGSIPAKIGESMPNLKFLLFSGNQITGIIPESIGYMSSLEILDISRNSLTTSIPSSIIAFTSLRILELRSNAFSGGLLFYFSNLSSLHTLDLAENNLSGSIPSTLGDLKAMAKKKYLSPYLYRLYISFKSFEDSLTVKTKGQDLEYIEFLSLVVSIDLSSSNYSGEFPKEITKLSTLMILNLSRNNIIGSIPQNIWRLHELTSLDLSSNNLFEIISSSMSSLTFLGYLNLSNNNFSSKIPFIEQMTTFDEPAFARNTCLCGPPLIAKCQGDDLDQRQGKSNIDDENDNGFIDQWFYLSIGLGFATGILSPFFILGIKKSWCDAYFNVVDKIIDKSLGLRRRGTIGRNHRWQ</sequence>
<dbReference type="InterPro" id="IPR001611">
    <property type="entry name" value="Leu-rich_rpt"/>
</dbReference>
<keyword evidence="10" id="KW-0675">Receptor</keyword>
<keyword evidence="5 12" id="KW-0812">Transmembrane</keyword>
<keyword evidence="8 12" id="KW-1133">Transmembrane helix</keyword>
<reference evidence="13 14" key="1">
    <citation type="journal article" date="2023" name="Hortic Res">
        <title>The complete reference genome for grapevine (Vitis vinifera L.) genetics and breeding.</title>
        <authorList>
            <person name="Shi X."/>
            <person name="Cao S."/>
            <person name="Wang X."/>
            <person name="Huang S."/>
            <person name="Wang Y."/>
            <person name="Liu Z."/>
            <person name="Liu W."/>
            <person name="Leng X."/>
            <person name="Peng Y."/>
            <person name="Wang N."/>
            <person name="Wang Y."/>
            <person name="Ma Z."/>
            <person name="Xu X."/>
            <person name="Zhang F."/>
            <person name="Xue H."/>
            <person name="Zhong H."/>
            <person name="Wang Y."/>
            <person name="Zhang K."/>
            <person name="Velt A."/>
            <person name="Avia K."/>
            <person name="Holtgrawe D."/>
            <person name="Grimplet J."/>
            <person name="Matus J.T."/>
            <person name="Ware D."/>
            <person name="Wu X."/>
            <person name="Wang H."/>
            <person name="Liu C."/>
            <person name="Fang Y."/>
            <person name="Rustenholz C."/>
            <person name="Cheng Z."/>
            <person name="Xiao H."/>
            <person name="Zhou Y."/>
        </authorList>
    </citation>
    <scope>NUCLEOTIDE SEQUENCE [LARGE SCALE GENOMIC DNA]</scope>
    <source>
        <strain evidence="14">cv. Pinot noir / PN40024</strain>
        <tissue evidence="13">Leaf</tissue>
    </source>
</reference>
<dbReference type="PRINTS" id="PR00019">
    <property type="entry name" value="LEURICHRPT"/>
</dbReference>
<evidence type="ECO:0000313" key="14">
    <source>
        <dbReference type="Proteomes" id="UP001227230"/>
    </source>
</evidence>
<feature type="transmembrane region" description="Helical" evidence="12">
    <location>
        <begin position="470"/>
        <end position="492"/>
    </location>
</feature>
<evidence type="ECO:0000256" key="6">
    <source>
        <dbReference type="ARBA" id="ARBA00022729"/>
    </source>
</evidence>
<dbReference type="InterPro" id="IPR046956">
    <property type="entry name" value="RLP23-like"/>
</dbReference>
<comment type="similarity">
    <text evidence="2">Belongs to the RLP family.</text>
</comment>
<evidence type="ECO:0000313" key="13">
    <source>
        <dbReference type="EMBL" id="WJZ95187.1"/>
    </source>
</evidence>
<evidence type="ECO:0000256" key="4">
    <source>
        <dbReference type="ARBA" id="ARBA00022614"/>
    </source>
</evidence>
<evidence type="ECO:0000256" key="9">
    <source>
        <dbReference type="ARBA" id="ARBA00023136"/>
    </source>
</evidence>
<keyword evidence="4" id="KW-0433">Leucine-rich repeat</keyword>
<dbReference type="InterPro" id="IPR032675">
    <property type="entry name" value="LRR_dom_sf"/>
</dbReference>
<keyword evidence="9 12" id="KW-0472">Membrane</keyword>
<evidence type="ECO:0000256" key="12">
    <source>
        <dbReference type="SAM" id="Phobius"/>
    </source>
</evidence>
<evidence type="ECO:0000256" key="2">
    <source>
        <dbReference type="ARBA" id="ARBA00009592"/>
    </source>
</evidence>
<dbReference type="EMBL" id="CP126656">
    <property type="protein sequence ID" value="WJZ95187.1"/>
    <property type="molecule type" value="Genomic_DNA"/>
</dbReference>
<dbReference type="SMART" id="SM00369">
    <property type="entry name" value="LRR_TYP"/>
    <property type="match status" value="5"/>
</dbReference>
<evidence type="ECO:0000256" key="1">
    <source>
        <dbReference type="ARBA" id="ARBA00004251"/>
    </source>
</evidence>
<evidence type="ECO:0000256" key="10">
    <source>
        <dbReference type="ARBA" id="ARBA00023170"/>
    </source>
</evidence>
<dbReference type="PANTHER" id="PTHR48063">
    <property type="entry name" value="LRR RECEPTOR-LIKE KINASE"/>
    <property type="match status" value="1"/>
</dbReference>
<protein>
    <recommendedName>
        <fullName evidence="15">Receptor-like protein 12</fullName>
    </recommendedName>
</protein>
<keyword evidence="3" id="KW-1003">Cell membrane</keyword>